<evidence type="ECO:0000313" key="7">
    <source>
        <dbReference type="EMBL" id="TVY51898.1"/>
    </source>
</evidence>
<evidence type="ECO:0000313" key="8">
    <source>
        <dbReference type="Proteomes" id="UP000481288"/>
    </source>
</evidence>
<dbReference type="SMART" id="SM00361">
    <property type="entry name" value="RRM_1"/>
    <property type="match status" value="1"/>
</dbReference>
<dbReference type="PANTHER" id="PTHR12603:SF0">
    <property type="entry name" value="CCR4-NOT TRANSCRIPTION COMPLEX SUBUNIT 4"/>
    <property type="match status" value="1"/>
</dbReference>
<dbReference type="GO" id="GO:0030014">
    <property type="term" value="C:CCR4-NOT complex"/>
    <property type="evidence" value="ECO:0007669"/>
    <property type="project" value="InterPro"/>
</dbReference>
<proteinExistence type="predicted"/>
<dbReference type="InterPro" id="IPR000504">
    <property type="entry name" value="RRM_dom"/>
</dbReference>
<dbReference type="InterPro" id="IPR039780">
    <property type="entry name" value="Mot2"/>
</dbReference>
<feature type="compositionally biased region" description="Low complexity" evidence="4">
    <location>
        <begin position="910"/>
        <end position="920"/>
    </location>
</feature>
<feature type="compositionally biased region" description="Polar residues" evidence="4">
    <location>
        <begin position="523"/>
        <end position="541"/>
    </location>
</feature>
<dbReference type="GO" id="GO:0016567">
    <property type="term" value="P:protein ubiquitination"/>
    <property type="evidence" value="ECO:0007669"/>
    <property type="project" value="TreeGrafter"/>
</dbReference>
<feature type="domain" description="C3H1-type" evidence="6">
    <location>
        <begin position="153"/>
        <end position="180"/>
    </location>
</feature>
<feature type="compositionally biased region" description="Basic and acidic residues" evidence="4">
    <location>
        <begin position="228"/>
        <end position="237"/>
    </location>
</feature>
<feature type="compositionally biased region" description="Low complexity" evidence="4">
    <location>
        <begin position="1130"/>
        <end position="1146"/>
    </location>
</feature>
<feature type="compositionally biased region" description="Low complexity" evidence="4">
    <location>
        <begin position="265"/>
        <end position="285"/>
    </location>
</feature>
<comment type="caution">
    <text evidence="7">The sequence shown here is derived from an EMBL/GenBank/DDBJ whole genome shotgun (WGS) entry which is preliminary data.</text>
</comment>
<feature type="domain" description="RRM" evidence="5">
    <location>
        <begin position="71"/>
        <end position="156"/>
    </location>
</feature>
<feature type="compositionally biased region" description="Polar residues" evidence="4">
    <location>
        <begin position="851"/>
        <end position="872"/>
    </location>
</feature>
<feature type="coiled-coil region" evidence="3">
    <location>
        <begin position="31"/>
        <end position="60"/>
    </location>
</feature>
<dbReference type="EMBL" id="QGMG01000711">
    <property type="protein sequence ID" value="TVY51898.1"/>
    <property type="molecule type" value="Genomic_DNA"/>
</dbReference>
<dbReference type="Pfam" id="PF00076">
    <property type="entry name" value="RRM_1"/>
    <property type="match status" value="1"/>
</dbReference>
<protein>
    <submittedName>
        <fullName evidence="7">General negative regulator of transcription subunit 4</fullName>
    </submittedName>
</protein>
<keyword evidence="2" id="KW-0863">Zinc-finger</keyword>
<dbReference type="PANTHER" id="PTHR12603">
    <property type="entry name" value="CCR4-NOT TRANSCRIPTION COMPLEX RELATED"/>
    <property type="match status" value="1"/>
</dbReference>
<dbReference type="InterPro" id="IPR034261">
    <property type="entry name" value="CNOT4_RRM"/>
</dbReference>
<dbReference type="GO" id="GO:0003723">
    <property type="term" value="F:RNA binding"/>
    <property type="evidence" value="ECO:0007669"/>
    <property type="project" value="UniProtKB-UniRule"/>
</dbReference>
<feature type="compositionally biased region" description="Polar residues" evidence="4">
    <location>
        <begin position="975"/>
        <end position="996"/>
    </location>
</feature>
<feature type="region of interest" description="Disordered" evidence="4">
    <location>
        <begin position="468"/>
        <end position="579"/>
    </location>
</feature>
<keyword evidence="1" id="KW-0694">RNA-binding</keyword>
<feature type="compositionally biased region" description="Polar residues" evidence="4">
    <location>
        <begin position="941"/>
        <end position="952"/>
    </location>
</feature>
<feature type="compositionally biased region" description="Low complexity" evidence="4">
    <location>
        <begin position="957"/>
        <end position="966"/>
    </location>
</feature>
<evidence type="ECO:0000256" key="3">
    <source>
        <dbReference type="SAM" id="Coils"/>
    </source>
</evidence>
<organism evidence="7 8">
    <name type="scientific">Lachnellula cervina</name>
    <dbReference type="NCBI Taxonomy" id="1316786"/>
    <lineage>
        <taxon>Eukaryota</taxon>
        <taxon>Fungi</taxon>
        <taxon>Dikarya</taxon>
        <taxon>Ascomycota</taxon>
        <taxon>Pezizomycotina</taxon>
        <taxon>Leotiomycetes</taxon>
        <taxon>Helotiales</taxon>
        <taxon>Lachnaceae</taxon>
        <taxon>Lachnellula</taxon>
    </lineage>
</organism>
<dbReference type="Gene3D" id="3.30.70.330">
    <property type="match status" value="1"/>
</dbReference>
<feature type="coiled-coil region" evidence="3">
    <location>
        <begin position="1414"/>
        <end position="1441"/>
    </location>
</feature>
<reference evidence="7 8" key="1">
    <citation type="submission" date="2018-05" db="EMBL/GenBank/DDBJ databases">
        <title>Whole genome sequencing for identification of molecular markers to develop diagnostic detection tools for the regulated plant pathogen Lachnellula willkommii.</title>
        <authorList>
            <person name="Giroux E."/>
            <person name="Bilodeau G."/>
        </authorList>
    </citation>
    <scope>NUCLEOTIDE SEQUENCE [LARGE SCALE GENOMIC DNA]</scope>
    <source>
        <strain evidence="7 8">CBS 625.97</strain>
    </source>
</reference>
<feature type="region of interest" description="Disordered" evidence="4">
    <location>
        <begin position="345"/>
        <end position="443"/>
    </location>
</feature>
<dbReference type="PROSITE" id="PS50102">
    <property type="entry name" value="RRM"/>
    <property type="match status" value="1"/>
</dbReference>
<dbReference type="Proteomes" id="UP000481288">
    <property type="component" value="Unassembled WGS sequence"/>
</dbReference>
<feature type="compositionally biased region" description="Polar residues" evidence="4">
    <location>
        <begin position="801"/>
        <end position="819"/>
    </location>
</feature>
<feature type="compositionally biased region" description="Polar residues" evidence="4">
    <location>
        <begin position="480"/>
        <end position="510"/>
    </location>
</feature>
<feature type="region of interest" description="Disordered" evidence="4">
    <location>
        <begin position="643"/>
        <end position="673"/>
    </location>
</feature>
<feature type="compositionally biased region" description="Polar residues" evidence="4">
    <location>
        <begin position="195"/>
        <end position="213"/>
    </location>
</feature>
<feature type="compositionally biased region" description="Gly residues" evidence="4">
    <location>
        <begin position="563"/>
        <end position="572"/>
    </location>
</feature>
<sequence length="1451" mass="155501">MNGLCPACRRPYDDKTIEWKVVTPEEVAQFKANVQKNAKKKAEQRNKEQQKRDVETLNRKHLSGLRVVQKNLVYVTGLNPTSGKDSLLDSLRGPSYFGQYGDVIKVAVTNKTRPTDASNVGVYVTFSTKEEAQRCIAAINNSQNNDRTLRASLGTTKYCSAYLRNETCTNKNCMFLHEPGDNDDSYSRQDLSSINSVNTQRPLPTNASSSRQAPLQHMQPVAAAAQPMHRESSKDGSDSGDGSALPSSASWANKGMQQRSRRGSHATSGTASSPAASQAMPATAEVMEEPTPVEEAVPESLNPVPTSETALPSPGPHKNQDFTELLQTINSFPPVQTISIEELSFPPMFDTNGGAKRRAMREQNEEEARINIEQESQSDIRSTAEPLEEEEPESGSLQLGGEPEDSGREIPQGFQRRPSAQLPIQRTNNGPGAPGLGFPRNLGNLSSINGRPLTLQQRDLLLNNQNPSSFADQFSPGMAAQSNQSAGLFQQQGHNRQSSRFNFSNENPSLPSIKPSANPKLMAQQSSMMPSATHAQGSQFYAGSMPPPPGLKSSGTPPAGFGQNQGFGGSMGGASAFNRVPKNNENEMLQDIFRVRGNVGGGQSHDTGKREFMFPSFLQQYPSASSTPAPASGLASLYGSQPGAFHDYSQKQKKKGKKHRHANTSSSGGGGLVDLADPSILQARMQHQQQSNAGVGPGGLFGSQAQGGYNSNMMYGEDPSLDEATSAEIDALVADDTADDYASYPNVLDASRRQHHLYLLGSSLNIAFRIFMKRLRKFHHVSLPRLLHLFHQSQAKQELRQLATQRGSTKEIASQSSQPALKASEFPALGSEKANVPLTPTPTPSKINPKPASTVTTKKQASVHSTTTQTLSRGDKRVIPLSIEVPSKLSTKAPIDVPADLFPPLPPSTPSASSTQSPASRNASRPLRITSTVKSDIPTAGSATPFSVTSTFPPQLPSSRQPSLASMSRHERPGTPTSEMISDNASITSTSMSRANSPPPSKIGSAPVKTTTRSARKKHVEQKKKERLEMEVAAAEQEPKVEEIGPITGRKRKQKKDRIISSAAGGSTPAASRPPSPSPVDTAPTAAEQIPKASPAEQTHSQGQQFSIEPEIAKPLRGHDAKSKGKAKSRASASATANTTPEPMLAPAPAEIEEEETTAEKPIPTPASVLQDLTDSGDISDAAQLAILKEKPGISARFHHDVEVQAQGQKLTITTEDRAALFSGKPVRKNGDGPTRILLTPNGDYVRNLTAEEEDRYLQLQARLAEEAGATAFVSTKHNANNGFTLIGGRAVPNGPPSFFPAPAGTVPPLDPVSKIQRDEALSYINQYVLPSLSTNSQLEKALNANALDAELTRSTDSAGFPSWSTHQNGDANSDAHDQAGILANGLDSMTAHFAVGRDGDSGRPLGNVSLLSLPEAETAMQAARKEAEIIEKKLIALVRKNKRMLLGSGH</sequence>
<dbReference type="InterPro" id="IPR012677">
    <property type="entry name" value="Nucleotide-bd_a/b_plait_sf"/>
</dbReference>
<dbReference type="CDD" id="cd12438">
    <property type="entry name" value="RRM_CNOT4"/>
    <property type="match status" value="1"/>
</dbReference>
<feature type="compositionally biased region" description="Basic and acidic residues" evidence="4">
    <location>
        <begin position="360"/>
        <end position="372"/>
    </location>
</feature>
<accession>A0A7D8YJW7</accession>
<dbReference type="InterPro" id="IPR035979">
    <property type="entry name" value="RBD_domain_sf"/>
</dbReference>
<feature type="compositionally biased region" description="Polar residues" evidence="4">
    <location>
        <begin position="1096"/>
        <end position="1107"/>
    </location>
</feature>
<feature type="compositionally biased region" description="Basic residues" evidence="4">
    <location>
        <begin position="651"/>
        <end position="662"/>
    </location>
</feature>
<feature type="region of interest" description="Disordered" evidence="4">
    <location>
        <begin position="801"/>
        <end position="873"/>
    </location>
</feature>
<feature type="compositionally biased region" description="Basic and acidic residues" evidence="4">
    <location>
        <begin position="1111"/>
        <end position="1123"/>
    </location>
</feature>
<dbReference type="InterPro" id="IPR003954">
    <property type="entry name" value="RRM_euk-type"/>
</dbReference>
<feature type="compositionally biased region" description="Low complexity" evidence="4">
    <location>
        <begin position="1061"/>
        <end position="1071"/>
    </location>
</feature>
<evidence type="ECO:0000259" key="5">
    <source>
        <dbReference type="PROSITE" id="PS50102"/>
    </source>
</evidence>
<evidence type="ECO:0000256" key="1">
    <source>
        <dbReference type="PROSITE-ProRule" id="PRU00176"/>
    </source>
</evidence>
<feature type="zinc finger region" description="C3H1-type" evidence="2">
    <location>
        <begin position="153"/>
        <end position="180"/>
    </location>
</feature>
<feature type="region of interest" description="Disordered" evidence="4">
    <location>
        <begin position="898"/>
        <end position="1146"/>
    </location>
</feature>
<dbReference type="GO" id="GO:0008270">
    <property type="term" value="F:zinc ion binding"/>
    <property type="evidence" value="ECO:0007669"/>
    <property type="project" value="UniProtKB-KW"/>
</dbReference>
<dbReference type="SUPFAM" id="SSF54928">
    <property type="entry name" value="RNA-binding domain, RBD"/>
    <property type="match status" value="1"/>
</dbReference>
<dbReference type="GO" id="GO:0004842">
    <property type="term" value="F:ubiquitin-protein transferase activity"/>
    <property type="evidence" value="ECO:0007669"/>
    <property type="project" value="InterPro"/>
</dbReference>
<evidence type="ECO:0000256" key="2">
    <source>
        <dbReference type="PROSITE-ProRule" id="PRU00723"/>
    </source>
</evidence>
<gene>
    <name evidence="7" type="primary">MOT2</name>
    <name evidence="7" type="ORF">LCER1_G006637</name>
</gene>
<dbReference type="PROSITE" id="PS50103">
    <property type="entry name" value="ZF_C3H1"/>
    <property type="match status" value="1"/>
</dbReference>
<name>A0A7D8YJW7_9HELO</name>
<dbReference type="InterPro" id="IPR000571">
    <property type="entry name" value="Znf_CCCH"/>
</dbReference>
<evidence type="ECO:0000256" key="4">
    <source>
        <dbReference type="SAM" id="MobiDB-lite"/>
    </source>
</evidence>
<keyword evidence="2" id="KW-0479">Metal-binding</keyword>
<evidence type="ECO:0000259" key="6">
    <source>
        <dbReference type="PROSITE" id="PS50103"/>
    </source>
</evidence>
<feature type="compositionally biased region" description="Low complexity" evidence="4">
    <location>
        <begin position="240"/>
        <end position="250"/>
    </location>
</feature>
<keyword evidence="3" id="KW-0175">Coiled coil</keyword>
<dbReference type="OrthoDB" id="1923159at2759"/>
<feature type="region of interest" description="Disordered" evidence="4">
    <location>
        <begin position="195"/>
        <end position="320"/>
    </location>
</feature>
<keyword evidence="2" id="KW-0862">Zinc</keyword>
<keyword evidence="8" id="KW-1185">Reference proteome</keyword>